<feature type="domain" description="PPIase cyclophilin-type" evidence="3">
    <location>
        <begin position="197"/>
        <end position="341"/>
    </location>
</feature>
<organism evidence="4 5">
    <name type="scientific">Chlorella ohadii</name>
    <dbReference type="NCBI Taxonomy" id="2649997"/>
    <lineage>
        <taxon>Eukaryota</taxon>
        <taxon>Viridiplantae</taxon>
        <taxon>Chlorophyta</taxon>
        <taxon>core chlorophytes</taxon>
        <taxon>Trebouxiophyceae</taxon>
        <taxon>Chlorellales</taxon>
        <taxon>Chlorellaceae</taxon>
        <taxon>Chlorella clade</taxon>
        <taxon>Chlorella</taxon>
    </lineage>
</organism>
<feature type="compositionally biased region" description="Polar residues" evidence="2">
    <location>
        <begin position="1"/>
        <end position="13"/>
    </location>
</feature>
<dbReference type="SUPFAM" id="SSF50891">
    <property type="entry name" value="Cyclophilin-like"/>
    <property type="match status" value="1"/>
</dbReference>
<dbReference type="InterPro" id="IPR006861">
    <property type="entry name" value="HABP4_PAIRBP1-bd"/>
</dbReference>
<dbReference type="GO" id="GO:0006457">
    <property type="term" value="P:protein folding"/>
    <property type="evidence" value="ECO:0007669"/>
    <property type="project" value="TreeGrafter"/>
</dbReference>
<feature type="region of interest" description="Disordered" evidence="2">
    <location>
        <begin position="1"/>
        <end position="60"/>
    </location>
</feature>
<sequence>MSAPTFQGHGTTAKTKEPNPAANASPRKREFDRHDSTGRGHETEKKHGAGKGNWGQEVDAQADSDLDLEVQASLAREAELAAAGPAFVAAGDVPGEEGARNQRERSVCCRPLCASEELEEHRPGRMGKGGTRFVGDAVSVRGKSKGYTSRDQKKASTHDMEKFLATGVHPEVERARAAQQEVVPPLPERSTQRHHVFMDISVNGQVRGRLVIELFDDIAPVAAMAFRNRCSEGASDTFKGTAIHKLVRDMGAFGGQTARCREGVHMKRYTELRHSEEGLASISLQNSEFCITLGRALGMDATHQVVGRLSAGRDLLPLLNAMKTDVNDVPQHRVKVARCGFTDAAGTLEDFDEAGAGAGGNKAETAEEAAARVKLDAAKARESVREALQTGLEASGSKRKQPEGGSGGGGGGKPAAKKGMLDSMLGDISSSDDEEDEEDE</sequence>
<dbReference type="InterPro" id="IPR029000">
    <property type="entry name" value="Cyclophilin-like_dom_sf"/>
</dbReference>
<dbReference type="Pfam" id="PF04774">
    <property type="entry name" value="HABP4_PAI-RBP1"/>
    <property type="match status" value="1"/>
</dbReference>
<proteinExistence type="inferred from homology"/>
<evidence type="ECO:0000313" key="4">
    <source>
        <dbReference type="EMBL" id="KAI7836563.1"/>
    </source>
</evidence>
<dbReference type="GO" id="GO:0016018">
    <property type="term" value="F:cyclosporin A binding"/>
    <property type="evidence" value="ECO:0007669"/>
    <property type="project" value="TreeGrafter"/>
</dbReference>
<gene>
    <name evidence="4" type="ORF">COHA_009580</name>
</gene>
<dbReference type="PANTHER" id="PTHR11071:SF561">
    <property type="entry name" value="PEPTIDYL-PROLYL CIS-TRANS ISOMERASE D-RELATED"/>
    <property type="match status" value="1"/>
</dbReference>
<reference evidence="4" key="1">
    <citation type="submission" date="2020-11" db="EMBL/GenBank/DDBJ databases">
        <title>Chlorella ohadii genome sequencing and assembly.</title>
        <authorList>
            <person name="Murik O."/>
            <person name="Treves H."/>
            <person name="Kedem I."/>
            <person name="Shotland Y."/>
            <person name="Kaplan A."/>
        </authorList>
    </citation>
    <scope>NUCLEOTIDE SEQUENCE</scope>
    <source>
        <strain evidence="4">1</strain>
    </source>
</reference>
<dbReference type="EMBL" id="JADXDR010000182">
    <property type="protein sequence ID" value="KAI7836563.1"/>
    <property type="molecule type" value="Genomic_DNA"/>
</dbReference>
<dbReference type="InterPro" id="IPR002130">
    <property type="entry name" value="Cyclophilin-type_PPIase_dom"/>
</dbReference>
<dbReference type="Proteomes" id="UP001205105">
    <property type="component" value="Unassembled WGS sequence"/>
</dbReference>
<dbReference type="PROSITE" id="PS50072">
    <property type="entry name" value="CSA_PPIASE_2"/>
    <property type="match status" value="1"/>
</dbReference>
<dbReference type="GO" id="GO:0003755">
    <property type="term" value="F:peptidyl-prolyl cis-trans isomerase activity"/>
    <property type="evidence" value="ECO:0007669"/>
    <property type="project" value="InterPro"/>
</dbReference>
<feature type="compositionally biased region" description="Basic and acidic residues" evidence="2">
    <location>
        <begin position="27"/>
        <end position="47"/>
    </location>
</feature>
<feature type="compositionally biased region" description="Gly residues" evidence="2">
    <location>
        <begin position="404"/>
        <end position="413"/>
    </location>
</feature>
<dbReference type="Gene3D" id="2.40.100.10">
    <property type="entry name" value="Cyclophilin-like"/>
    <property type="match status" value="1"/>
</dbReference>
<feature type="compositionally biased region" description="Acidic residues" evidence="2">
    <location>
        <begin position="430"/>
        <end position="440"/>
    </location>
</feature>
<dbReference type="PANTHER" id="PTHR11071">
    <property type="entry name" value="PEPTIDYL-PROLYL CIS-TRANS ISOMERASE"/>
    <property type="match status" value="1"/>
</dbReference>
<feature type="region of interest" description="Disordered" evidence="2">
    <location>
        <begin position="384"/>
        <end position="440"/>
    </location>
</feature>
<keyword evidence="5" id="KW-1185">Reference proteome</keyword>
<evidence type="ECO:0000259" key="3">
    <source>
        <dbReference type="PROSITE" id="PS50072"/>
    </source>
</evidence>
<dbReference type="GO" id="GO:0005829">
    <property type="term" value="C:cytosol"/>
    <property type="evidence" value="ECO:0007669"/>
    <property type="project" value="TreeGrafter"/>
</dbReference>
<protein>
    <recommendedName>
        <fullName evidence="3">PPIase cyclophilin-type domain-containing protein</fullName>
    </recommendedName>
</protein>
<dbReference type="AlphaFoldDB" id="A0AAD5DHS7"/>
<name>A0AAD5DHS7_9CHLO</name>
<accession>A0AAD5DHS7</accession>
<dbReference type="Pfam" id="PF00160">
    <property type="entry name" value="Pro_isomerase"/>
    <property type="match status" value="1"/>
</dbReference>
<comment type="caution">
    <text evidence="4">The sequence shown here is derived from an EMBL/GenBank/DDBJ whole genome shotgun (WGS) entry which is preliminary data.</text>
</comment>
<evidence type="ECO:0000256" key="2">
    <source>
        <dbReference type="SAM" id="MobiDB-lite"/>
    </source>
</evidence>
<evidence type="ECO:0000313" key="5">
    <source>
        <dbReference type="Proteomes" id="UP001205105"/>
    </source>
</evidence>
<comment type="similarity">
    <text evidence="1">Belongs to the cyclophilin-type PPIase family.</text>
</comment>
<evidence type="ECO:0000256" key="1">
    <source>
        <dbReference type="ARBA" id="ARBA00007365"/>
    </source>
</evidence>
<dbReference type="SMART" id="SM01233">
    <property type="entry name" value="HABP4_PAI-RBP1"/>
    <property type="match status" value="1"/>
</dbReference>